<evidence type="ECO:0000313" key="2">
    <source>
        <dbReference type="EMBL" id="MBR8463058.1"/>
    </source>
</evidence>
<evidence type="ECO:0000256" key="1">
    <source>
        <dbReference type="ARBA" id="ARBA00023284"/>
    </source>
</evidence>
<dbReference type="InterPro" id="IPR011893">
    <property type="entry name" value="Selenoprotein_Rdx-typ"/>
</dbReference>
<gene>
    <name evidence="2" type="ORF">KDD93_00520</name>
</gene>
<keyword evidence="1" id="KW-0676">Redox-active center</keyword>
<dbReference type="Proteomes" id="UP000682951">
    <property type="component" value="Unassembled WGS sequence"/>
</dbReference>
<name>A0ABS5HFL6_9BACT</name>
<keyword evidence="3" id="KW-1185">Reference proteome</keyword>
<proteinExistence type="predicted"/>
<organism evidence="2 3">
    <name type="scientific">Campylobacter anatolicus</name>
    <dbReference type="NCBI Taxonomy" id="2829105"/>
    <lineage>
        <taxon>Bacteria</taxon>
        <taxon>Pseudomonadati</taxon>
        <taxon>Campylobacterota</taxon>
        <taxon>Epsilonproteobacteria</taxon>
        <taxon>Campylobacterales</taxon>
        <taxon>Campylobacteraceae</taxon>
        <taxon>Campylobacter</taxon>
    </lineage>
</organism>
<dbReference type="Gene3D" id="3.40.30.10">
    <property type="entry name" value="Glutaredoxin"/>
    <property type="match status" value="1"/>
</dbReference>
<evidence type="ECO:0000313" key="3">
    <source>
        <dbReference type="Proteomes" id="UP000682951"/>
    </source>
</evidence>
<dbReference type="Pfam" id="PF10262">
    <property type="entry name" value="Rdx"/>
    <property type="match status" value="1"/>
</dbReference>
<comment type="caution">
    <text evidence="2">The sequence shown here is derived from an EMBL/GenBank/DDBJ whole genome shotgun (WGS) entry which is preliminary data.</text>
</comment>
<dbReference type="EMBL" id="JAGSSW010000001">
    <property type="protein sequence ID" value="MBR8463058.1"/>
    <property type="molecule type" value="Genomic_DNA"/>
</dbReference>
<protein>
    <submittedName>
        <fullName evidence="2">Rdx family protein</fullName>
    </submittedName>
</protein>
<sequence>MRKNFDDARVDLVLGSGGNFIVDVDGDVIFSKVDRIGNEESRFPHGEEITRLINKHLEQKIA</sequence>
<reference evidence="2 3" key="1">
    <citation type="submission" date="2021-04" db="EMBL/GenBank/DDBJ databases">
        <title>Molecular and phenotypic characterization and identification of bacterial isolates recovered from the Anatolian ground squirrels (Spermophilus xanthoprymnus) and which have the potential to form a new species in the Campylobacter genus.</title>
        <authorList>
            <person name="Aydin F."/>
            <person name="Abay S."/>
            <person name="Kayman T."/>
            <person name="Karakaya E."/>
            <person name="Mustak H.K."/>
            <person name="Mustak I.B."/>
            <person name="Bilgin N."/>
            <person name="Duzler A."/>
            <person name="Sahin O."/>
            <person name="Guran O."/>
            <person name="Saticioglu I.B."/>
        </authorList>
    </citation>
    <scope>NUCLEOTIDE SEQUENCE [LARGE SCALE GENOMIC DNA]</scope>
    <source>
        <strain evidence="3">faydin-G24</strain>
    </source>
</reference>
<accession>A0ABS5HFL6</accession>